<dbReference type="GO" id="GO:0016020">
    <property type="term" value="C:membrane"/>
    <property type="evidence" value="ECO:0007669"/>
    <property type="project" value="UniProtKB-SubCell"/>
</dbReference>
<protein>
    <submittedName>
        <fullName evidence="11">OPT oligopeptide transporter protein-domain-containing protein</fullName>
    </submittedName>
</protein>
<dbReference type="Pfam" id="PF03169">
    <property type="entry name" value="OPT"/>
    <property type="match status" value="1"/>
</dbReference>
<dbReference type="Proteomes" id="UP001153365">
    <property type="component" value="Unassembled WGS sequence"/>
</dbReference>
<reference evidence="11" key="1">
    <citation type="submission" date="2022-06" db="EMBL/GenBank/DDBJ databases">
        <authorList>
            <consortium name="SYNGENTA / RWTH Aachen University"/>
        </authorList>
    </citation>
    <scope>NUCLEOTIDE SEQUENCE</scope>
</reference>
<organism evidence="11 12">
    <name type="scientific">Phakopsora pachyrhizi</name>
    <name type="common">Asian soybean rust disease fungus</name>
    <dbReference type="NCBI Taxonomy" id="170000"/>
    <lineage>
        <taxon>Eukaryota</taxon>
        <taxon>Fungi</taxon>
        <taxon>Dikarya</taxon>
        <taxon>Basidiomycota</taxon>
        <taxon>Pucciniomycotina</taxon>
        <taxon>Pucciniomycetes</taxon>
        <taxon>Pucciniales</taxon>
        <taxon>Phakopsoraceae</taxon>
        <taxon>Phakopsora</taxon>
    </lineage>
</organism>
<evidence type="ECO:0000256" key="1">
    <source>
        <dbReference type="ARBA" id="ARBA00004141"/>
    </source>
</evidence>
<keyword evidence="5" id="KW-0571">Peptide transport</keyword>
<gene>
    <name evidence="11" type="ORF">PPACK8108_LOCUS2166</name>
</gene>
<dbReference type="GO" id="GO:0015031">
    <property type="term" value="P:protein transport"/>
    <property type="evidence" value="ECO:0007669"/>
    <property type="project" value="UniProtKB-KW"/>
</dbReference>
<accession>A0AAV0AHA1</accession>
<evidence type="ECO:0000256" key="4">
    <source>
        <dbReference type="ARBA" id="ARBA00022692"/>
    </source>
</evidence>
<keyword evidence="8 10" id="KW-0472">Membrane</keyword>
<evidence type="ECO:0000256" key="3">
    <source>
        <dbReference type="ARBA" id="ARBA00022448"/>
    </source>
</evidence>
<evidence type="ECO:0000256" key="2">
    <source>
        <dbReference type="ARBA" id="ARBA00008807"/>
    </source>
</evidence>
<evidence type="ECO:0000313" key="12">
    <source>
        <dbReference type="Proteomes" id="UP001153365"/>
    </source>
</evidence>
<keyword evidence="7 10" id="KW-1133">Transmembrane helix</keyword>
<keyword evidence="3" id="KW-0813">Transport</keyword>
<evidence type="ECO:0000313" key="11">
    <source>
        <dbReference type="EMBL" id="CAH7667741.1"/>
    </source>
</evidence>
<dbReference type="PANTHER" id="PTHR22601">
    <property type="entry name" value="ISP4 LIKE PROTEIN"/>
    <property type="match status" value="1"/>
</dbReference>
<comment type="subcellular location">
    <subcellularLocation>
        <location evidence="1">Membrane</location>
        <topology evidence="1">Multi-pass membrane protein</topology>
    </subcellularLocation>
</comment>
<feature type="transmembrane region" description="Helical" evidence="10">
    <location>
        <begin position="606"/>
        <end position="627"/>
    </location>
</feature>
<feature type="transmembrane region" description="Helical" evidence="10">
    <location>
        <begin position="284"/>
        <end position="303"/>
    </location>
</feature>
<evidence type="ECO:0000256" key="10">
    <source>
        <dbReference type="SAM" id="Phobius"/>
    </source>
</evidence>
<evidence type="ECO:0000256" key="9">
    <source>
        <dbReference type="SAM" id="MobiDB-lite"/>
    </source>
</evidence>
<proteinExistence type="inferred from homology"/>
<keyword evidence="6" id="KW-0653">Protein transport</keyword>
<dbReference type="InterPro" id="IPR004813">
    <property type="entry name" value="OPT"/>
</dbReference>
<feature type="transmembrane region" description="Helical" evidence="10">
    <location>
        <begin position="436"/>
        <end position="459"/>
    </location>
</feature>
<dbReference type="InterPro" id="IPR004648">
    <property type="entry name" value="Oligpept_transpt"/>
</dbReference>
<feature type="region of interest" description="Disordered" evidence="9">
    <location>
        <begin position="40"/>
        <end position="78"/>
    </location>
</feature>
<dbReference type="EMBL" id="CALTRL010000373">
    <property type="protein sequence ID" value="CAH7667741.1"/>
    <property type="molecule type" value="Genomic_DNA"/>
</dbReference>
<keyword evidence="12" id="KW-1185">Reference proteome</keyword>
<evidence type="ECO:0000256" key="7">
    <source>
        <dbReference type="ARBA" id="ARBA00022989"/>
    </source>
</evidence>
<comment type="similarity">
    <text evidence="2">Belongs to the oligopeptide OPT transporter family.</text>
</comment>
<evidence type="ECO:0000256" key="6">
    <source>
        <dbReference type="ARBA" id="ARBA00022927"/>
    </source>
</evidence>
<feature type="transmembrane region" description="Helical" evidence="10">
    <location>
        <begin position="189"/>
        <end position="207"/>
    </location>
</feature>
<comment type="caution">
    <text evidence="11">The sequence shown here is derived from an EMBL/GenBank/DDBJ whole genome shotgun (WGS) entry which is preliminary data.</text>
</comment>
<feature type="transmembrane region" description="Helical" evidence="10">
    <location>
        <begin position="157"/>
        <end position="177"/>
    </location>
</feature>
<sequence>MRLRIRPLGYFLRFPTFLKREEKRERSGVVVVNGGDSEVKEHVDVPSLGKTQVSKEVEDSNHPNSNNSEPEEKSIATSSNLKDDPILRTVTVRSCIAGIVMAIVGGSVAQLFIYKPVFLHVPALFVQLLCYLIGSGLSKIPGPEWWNPGPFSSKETGFSAIMAVSASIDSIAIYMLCAQDLYFNKPASAILALSTIFSSQMIGYGWAGSMLPSVALIKSLANKDKVANDQLKFFKKSFWAISIYEFFPSYLTPALQAISPWCLTFPKSQSVTQIFGGSQNLEGLGLFSMSFDFAIVGAGSLYTPLDTQITQWIAALISIFLFMAGYRFNWFGSGLGNNFPLFSADLITSSGKKYNLTSAVFPNGTENLASVEGLGIPMMPTATILGKSFNCAASSAAVMATILYHWKDIKSVVMRSKSGGAREDPHRTIVKKYRQFPTYVMLLIILAAGVMAILASHFGHSGLSVFGMLGSLALSGLISISAGFLFASTGVVLSIMRKGLTSGGNSVSHFWFTTFASTSTYQCLNILKGQYLLLSPMSVMTGQLAGSVIGLFANYLVMEIIMRNQRDVLLMPNGNGVLTGIHILSYQSQAISWGVFARRLYLPGKIYSVVIYGTIAGLFAPIPIYLLERWKPSVGFKKFNVSVFFNALPDLGGGVTSGKMNAIALGIWAQFYMRRYRRKCDVLAAALLGGTEITIMILLIFFQGGAPWKLKIPFYFLNPDGPRDYCEVRP</sequence>
<feature type="transmembrane region" description="Helical" evidence="10">
    <location>
        <begin position="465"/>
        <end position="495"/>
    </location>
</feature>
<name>A0AAV0AHA1_PHAPC</name>
<dbReference type="GO" id="GO:0035673">
    <property type="term" value="F:oligopeptide transmembrane transporter activity"/>
    <property type="evidence" value="ECO:0007669"/>
    <property type="project" value="InterPro"/>
</dbReference>
<feature type="transmembrane region" description="Helical" evidence="10">
    <location>
        <begin position="309"/>
        <end position="328"/>
    </location>
</feature>
<evidence type="ECO:0000256" key="5">
    <source>
        <dbReference type="ARBA" id="ARBA00022856"/>
    </source>
</evidence>
<feature type="transmembrane region" description="Helical" evidence="10">
    <location>
        <begin position="507"/>
        <end position="527"/>
    </location>
</feature>
<keyword evidence="4 10" id="KW-0812">Transmembrane</keyword>
<feature type="transmembrane region" description="Helical" evidence="10">
    <location>
        <begin position="533"/>
        <end position="556"/>
    </location>
</feature>
<dbReference type="AlphaFoldDB" id="A0AAV0AHA1"/>
<feature type="transmembrane region" description="Helical" evidence="10">
    <location>
        <begin position="682"/>
        <end position="702"/>
    </location>
</feature>
<evidence type="ECO:0000256" key="8">
    <source>
        <dbReference type="ARBA" id="ARBA00023136"/>
    </source>
</evidence>